<evidence type="ECO:0000313" key="1">
    <source>
        <dbReference type="EMBL" id="UQM93896.1"/>
    </source>
</evidence>
<keyword evidence="2" id="KW-1185">Reference proteome</keyword>
<gene>
    <name evidence="1" type="ORF">vBSmQDWS359_58</name>
</gene>
<accession>A0A9E7DL32</accession>
<dbReference type="EMBL" id="ON331942">
    <property type="protein sequence ID" value="UQM93896.1"/>
    <property type="molecule type" value="Genomic_DNA"/>
</dbReference>
<proteinExistence type="predicted"/>
<evidence type="ECO:0000313" key="2">
    <source>
        <dbReference type="Proteomes" id="UP001056973"/>
    </source>
</evidence>
<sequence length="64" mass="7113">MSPTVKMRDSIEAAGYQFLKDDSGWALFDLDDRSEVPGTRTRQYGNTIWAAASALGLDTDWSKV</sequence>
<organism evidence="1 2">
    <name type="scientific">Stenotrophomonas phage vB_Sm_QDWS359</name>
    <dbReference type="NCBI Taxonomy" id="2943841"/>
    <lineage>
        <taxon>Viruses</taxon>
        <taxon>Duplodnaviria</taxon>
        <taxon>Heunggongvirae</taxon>
        <taxon>Uroviricota</taxon>
        <taxon>Caudoviricetes</taxon>
        <taxon>Mesyanzhinovviridae</taxon>
        <taxon>Bradleyvirinae</taxon>
        <taxon>Xooduovirus</taxon>
        <taxon>Xooduovirus QDWS359</taxon>
    </lineage>
</organism>
<reference evidence="1" key="1">
    <citation type="submission" date="2022-04" db="EMBL/GenBank/DDBJ databases">
        <authorList>
            <person name="Wang L."/>
            <person name="Zhang J."/>
            <person name="Wang J."/>
        </authorList>
    </citation>
    <scope>NUCLEOTIDE SEQUENCE</scope>
</reference>
<dbReference type="Proteomes" id="UP001056973">
    <property type="component" value="Segment"/>
</dbReference>
<name>A0A9E7DL32_9CAUD</name>
<protein>
    <submittedName>
        <fullName evidence="1">Uncharacterized protein</fullName>
    </submittedName>
</protein>